<name>D8TPK0_VOLCA</name>
<dbReference type="OrthoDB" id="8707547at2759"/>
<sequence length="338" mass="34337">MTATAQDEPIVEEPDDEPSPQDRASQRQRRHSPPRQPMPHPQVAPMDPFSQLFGALTSGTMGGGGSSFMLSSSSYGTMGPGGVTYQASRTTRVGPGGVRETQSVVRDGRSGTESVTISRGLGDGRQRTLVRTRDAITGREEQLEDLQGLREHEAEVFDEQWRMQAERNFPLGGGFGAAGRLAAGGGRASGAAQQRPLALPHATAAPATMAEAGPSSSTNGVHGNAGLSAAQRATYARPPSTATGRAPASSGGNTFYAGNTAAAGNGGRGGTGYSGSGAHYGGTNAGAGYSAPRGRDPMLDGQYGISSQPHANTAARLPSGSGAGFSASGGHAHSRGGY</sequence>
<dbReference type="Pfam" id="PF10248">
    <property type="entry name" value="Mlf1IP"/>
    <property type="match status" value="1"/>
</dbReference>
<comment type="subcellular location">
    <subcellularLocation>
        <location evidence="1">Cytoplasm</location>
    </subcellularLocation>
</comment>
<dbReference type="Proteomes" id="UP000001058">
    <property type="component" value="Unassembled WGS sequence"/>
</dbReference>
<dbReference type="PANTHER" id="PTHR13105">
    <property type="entry name" value="MYELOID LEUKEMIA FACTOR"/>
    <property type="match status" value="1"/>
</dbReference>
<reference evidence="6 7" key="1">
    <citation type="journal article" date="2010" name="Science">
        <title>Genomic analysis of organismal complexity in the multicellular green alga Volvox carteri.</title>
        <authorList>
            <person name="Prochnik S.E."/>
            <person name="Umen J."/>
            <person name="Nedelcu A.M."/>
            <person name="Hallmann A."/>
            <person name="Miller S.M."/>
            <person name="Nishii I."/>
            <person name="Ferris P."/>
            <person name="Kuo A."/>
            <person name="Mitros T."/>
            <person name="Fritz-Laylin L.K."/>
            <person name="Hellsten U."/>
            <person name="Chapman J."/>
            <person name="Simakov O."/>
            <person name="Rensing S.A."/>
            <person name="Terry A."/>
            <person name="Pangilinan J."/>
            <person name="Kapitonov V."/>
            <person name="Jurka J."/>
            <person name="Salamov A."/>
            <person name="Shapiro H."/>
            <person name="Schmutz J."/>
            <person name="Grimwood J."/>
            <person name="Lindquist E."/>
            <person name="Lucas S."/>
            <person name="Grigoriev I.V."/>
            <person name="Schmitt R."/>
            <person name="Kirk D."/>
            <person name="Rokhsar D.S."/>
        </authorList>
    </citation>
    <scope>NUCLEOTIDE SEQUENCE [LARGE SCALE GENOMIC DNA]</scope>
    <source>
        <strain evidence="7">f. Nagariensis / Eve</strain>
    </source>
</reference>
<keyword evidence="3" id="KW-0963">Cytoplasm</keyword>
<dbReference type="RefSeq" id="XP_002948222.1">
    <property type="nucleotide sequence ID" value="XM_002948176.1"/>
</dbReference>
<evidence type="ECO:0000256" key="3">
    <source>
        <dbReference type="ARBA" id="ARBA00022490"/>
    </source>
</evidence>
<evidence type="ECO:0000256" key="1">
    <source>
        <dbReference type="ARBA" id="ARBA00004496"/>
    </source>
</evidence>
<keyword evidence="4" id="KW-0597">Phosphoprotein</keyword>
<feature type="region of interest" description="Disordered" evidence="5">
    <location>
        <begin position="288"/>
        <end position="338"/>
    </location>
</feature>
<dbReference type="EMBL" id="GL378330">
    <property type="protein sequence ID" value="EFJ50629.1"/>
    <property type="molecule type" value="Genomic_DNA"/>
</dbReference>
<feature type="region of interest" description="Disordered" evidence="5">
    <location>
        <begin position="1"/>
        <end position="65"/>
    </location>
</feature>
<evidence type="ECO:0000313" key="7">
    <source>
        <dbReference type="Proteomes" id="UP000001058"/>
    </source>
</evidence>
<protein>
    <submittedName>
        <fullName evidence="6">Uncharacterized protein</fullName>
    </submittedName>
</protein>
<dbReference type="STRING" id="3068.D8TPK0"/>
<feature type="compositionally biased region" description="Acidic residues" evidence="5">
    <location>
        <begin position="9"/>
        <end position="19"/>
    </location>
</feature>
<dbReference type="eggNOG" id="KOG4049">
    <property type="taxonomic scope" value="Eukaryota"/>
</dbReference>
<accession>D8TPK0</accession>
<organism evidence="7">
    <name type="scientific">Volvox carteri f. nagariensis</name>
    <dbReference type="NCBI Taxonomy" id="3068"/>
    <lineage>
        <taxon>Eukaryota</taxon>
        <taxon>Viridiplantae</taxon>
        <taxon>Chlorophyta</taxon>
        <taxon>core chlorophytes</taxon>
        <taxon>Chlorophyceae</taxon>
        <taxon>CS clade</taxon>
        <taxon>Chlamydomonadales</taxon>
        <taxon>Volvocaceae</taxon>
        <taxon>Volvox</taxon>
    </lineage>
</organism>
<dbReference type="GO" id="GO:0005737">
    <property type="term" value="C:cytoplasm"/>
    <property type="evidence" value="ECO:0007669"/>
    <property type="project" value="UniProtKB-SubCell"/>
</dbReference>
<comment type="similarity">
    <text evidence="2">Belongs to the MLF family.</text>
</comment>
<dbReference type="GeneID" id="9624369"/>
<dbReference type="AlphaFoldDB" id="D8TPK0"/>
<evidence type="ECO:0000256" key="5">
    <source>
        <dbReference type="SAM" id="MobiDB-lite"/>
    </source>
</evidence>
<dbReference type="KEGG" id="vcn:VOLCADRAFT_116802"/>
<keyword evidence="7" id="KW-1185">Reference proteome</keyword>
<dbReference type="InterPro" id="IPR019376">
    <property type="entry name" value="Myeloid_leukemia_factor"/>
</dbReference>
<evidence type="ECO:0000256" key="2">
    <source>
        <dbReference type="ARBA" id="ARBA00008332"/>
    </source>
</evidence>
<evidence type="ECO:0000313" key="6">
    <source>
        <dbReference type="EMBL" id="EFJ50629.1"/>
    </source>
</evidence>
<feature type="region of interest" description="Disordered" evidence="5">
    <location>
        <begin position="230"/>
        <end position="249"/>
    </location>
</feature>
<gene>
    <name evidence="6" type="ORF">VOLCADRAFT_116802</name>
</gene>
<evidence type="ECO:0000256" key="4">
    <source>
        <dbReference type="ARBA" id="ARBA00022553"/>
    </source>
</evidence>
<proteinExistence type="inferred from homology"/>
<dbReference type="InParanoid" id="D8TPK0"/>